<sequence length="149" mass="17030">MMLGKRPRPPMKRTTTMTELSFDLNISSDPQEQQQQPLSDPHNPYNQNYKGLDQRFSLRSNHRRNSADFIETAHFLRACGLCKRRLTPGRDIYMYRGDTAFCSLECRQQQMTHDERKEKCSVASKKESAASSAVNVPEVSTKGETITTA</sequence>
<evidence type="ECO:0000256" key="4">
    <source>
        <dbReference type="ARBA" id="ARBA00022723"/>
    </source>
</evidence>
<dbReference type="GO" id="GO:0005737">
    <property type="term" value="C:cytoplasm"/>
    <property type="evidence" value="ECO:0007669"/>
    <property type="project" value="UniProtKB-SubCell"/>
</dbReference>
<feature type="region of interest" description="Disordered" evidence="7">
    <location>
        <begin position="28"/>
        <end position="52"/>
    </location>
</feature>
<name>A0AAN8W1T3_9MAGN</name>
<reference evidence="9 10" key="1">
    <citation type="submission" date="2023-12" db="EMBL/GenBank/DDBJ databases">
        <title>A high-quality genome assembly for Dillenia turbinata (Dilleniales).</title>
        <authorList>
            <person name="Chanderbali A."/>
        </authorList>
    </citation>
    <scope>NUCLEOTIDE SEQUENCE [LARGE SCALE GENOMIC DNA]</scope>
    <source>
        <strain evidence="9">LSX21</strain>
        <tissue evidence="9">Leaf</tissue>
    </source>
</reference>
<evidence type="ECO:0000256" key="6">
    <source>
        <dbReference type="PROSITE-ProRule" id="PRU01131"/>
    </source>
</evidence>
<evidence type="ECO:0000256" key="5">
    <source>
        <dbReference type="ARBA" id="ARBA00022771"/>
    </source>
</evidence>
<feature type="region of interest" description="Disordered" evidence="7">
    <location>
        <begin position="121"/>
        <end position="149"/>
    </location>
</feature>
<dbReference type="InterPro" id="IPR007650">
    <property type="entry name" value="Zf-FLZ_dom"/>
</dbReference>
<dbReference type="PANTHER" id="PTHR33059:SF4">
    <property type="entry name" value="FCS-LIKE ZINC FINGER 5"/>
    <property type="match status" value="1"/>
</dbReference>
<proteinExistence type="inferred from homology"/>
<feature type="compositionally biased region" description="Polar residues" evidence="7">
    <location>
        <begin position="28"/>
        <end position="49"/>
    </location>
</feature>
<dbReference type="PROSITE" id="PS51795">
    <property type="entry name" value="ZF_FLZ"/>
    <property type="match status" value="1"/>
</dbReference>
<dbReference type="GO" id="GO:0008270">
    <property type="term" value="F:zinc ion binding"/>
    <property type="evidence" value="ECO:0007669"/>
    <property type="project" value="UniProtKB-KW"/>
</dbReference>
<keyword evidence="4" id="KW-0479">Metal-binding</keyword>
<feature type="domain" description="FLZ-type" evidence="8">
    <location>
        <begin position="74"/>
        <end position="118"/>
    </location>
</feature>
<dbReference type="EMBL" id="JBAMMX010000005">
    <property type="protein sequence ID" value="KAK6940131.1"/>
    <property type="molecule type" value="Genomic_DNA"/>
</dbReference>
<evidence type="ECO:0000259" key="8">
    <source>
        <dbReference type="PROSITE" id="PS51795"/>
    </source>
</evidence>
<keyword evidence="5" id="KW-0863">Zinc-finger</keyword>
<evidence type="ECO:0000313" key="9">
    <source>
        <dbReference type="EMBL" id="KAK6940131.1"/>
    </source>
</evidence>
<organism evidence="9 10">
    <name type="scientific">Dillenia turbinata</name>
    <dbReference type="NCBI Taxonomy" id="194707"/>
    <lineage>
        <taxon>Eukaryota</taxon>
        <taxon>Viridiplantae</taxon>
        <taxon>Streptophyta</taxon>
        <taxon>Embryophyta</taxon>
        <taxon>Tracheophyta</taxon>
        <taxon>Spermatophyta</taxon>
        <taxon>Magnoliopsida</taxon>
        <taxon>eudicotyledons</taxon>
        <taxon>Gunneridae</taxon>
        <taxon>Pentapetalae</taxon>
        <taxon>Dilleniales</taxon>
        <taxon>Dilleniaceae</taxon>
        <taxon>Dillenia</taxon>
    </lineage>
</organism>
<evidence type="ECO:0000256" key="7">
    <source>
        <dbReference type="SAM" id="MobiDB-lite"/>
    </source>
</evidence>
<evidence type="ECO:0000256" key="1">
    <source>
        <dbReference type="ARBA" id="ARBA00004496"/>
    </source>
</evidence>
<keyword evidence="5" id="KW-0862">Zinc</keyword>
<accession>A0AAN8W1T3</accession>
<gene>
    <name evidence="9" type="ORF">RJ641_029662</name>
</gene>
<feature type="zinc finger region" description="FLZ-type" evidence="6">
    <location>
        <begin position="74"/>
        <end position="118"/>
    </location>
</feature>
<comment type="similarity">
    <text evidence="2">Belongs to the FLZ family.</text>
</comment>
<dbReference type="PANTHER" id="PTHR33059">
    <property type="entry name" value="FCS-LIKE ZINC FINGER 5"/>
    <property type="match status" value="1"/>
</dbReference>
<dbReference type="AlphaFoldDB" id="A0AAN8W1T3"/>
<comment type="subcellular location">
    <subcellularLocation>
        <location evidence="1">Cytoplasm</location>
    </subcellularLocation>
</comment>
<keyword evidence="10" id="KW-1185">Reference proteome</keyword>
<evidence type="ECO:0000256" key="2">
    <source>
        <dbReference type="ARBA" id="ARBA00009374"/>
    </source>
</evidence>
<feature type="non-terminal residue" evidence="9">
    <location>
        <position position="149"/>
    </location>
</feature>
<dbReference type="Proteomes" id="UP001370490">
    <property type="component" value="Unassembled WGS sequence"/>
</dbReference>
<protein>
    <submittedName>
        <fullName evidence="9">Zf-FLZ domain</fullName>
    </submittedName>
</protein>
<comment type="caution">
    <text evidence="9">The sequence shown here is derived from an EMBL/GenBank/DDBJ whole genome shotgun (WGS) entry which is preliminary data.</text>
</comment>
<evidence type="ECO:0000313" key="10">
    <source>
        <dbReference type="Proteomes" id="UP001370490"/>
    </source>
</evidence>
<dbReference type="Pfam" id="PF04570">
    <property type="entry name" value="zf-FLZ"/>
    <property type="match status" value="1"/>
</dbReference>
<evidence type="ECO:0000256" key="3">
    <source>
        <dbReference type="ARBA" id="ARBA00022490"/>
    </source>
</evidence>
<keyword evidence="3" id="KW-0963">Cytoplasm</keyword>